<name>A0A1H0IUA3_9HYPH</name>
<accession>A0A1H0IUA3</accession>
<dbReference type="Proteomes" id="UP000198793">
    <property type="component" value="Unassembled WGS sequence"/>
</dbReference>
<dbReference type="STRING" id="1166073.SAMN05192530_105334"/>
<evidence type="ECO:0000313" key="1">
    <source>
        <dbReference type="EMBL" id="SDO34790.1"/>
    </source>
</evidence>
<dbReference type="OrthoDB" id="1495368at2"/>
<reference evidence="1 2" key="1">
    <citation type="submission" date="2016-10" db="EMBL/GenBank/DDBJ databases">
        <authorList>
            <person name="de Groot N.N."/>
        </authorList>
    </citation>
    <scope>NUCLEOTIDE SEQUENCE [LARGE SCALE GENOMIC DNA]</scope>
    <source>
        <strain evidence="2">L7-484,KACC 16230,DSM 25025</strain>
    </source>
</reference>
<proteinExistence type="predicted"/>
<sequence>MLTLVVTTRDRVRTLNDQLRQQQTGGTIVTTPGVRALGAAAVAATLRAIAAFDDFGAYNDPFDEHEFGSVVIEGQTVWFKVEAYDLDLRWHSPDPADPAVTHRIMTLMLPREY</sequence>
<dbReference type="RefSeq" id="WP_090674054.1">
    <property type="nucleotide sequence ID" value="NZ_FNIT01000005.1"/>
</dbReference>
<protein>
    <recommendedName>
        <fullName evidence="3">DUF3768 domain-containing protein</fullName>
    </recommendedName>
</protein>
<dbReference type="Pfam" id="PF12599">
    <property type="entry name" value="DUF3768"/>
    <property type="match status" value="1"/>
</dbReference>
<dbReference type="AlphaFoldDB" id="A0A1H0IUA3"/>
<evidence type="ECO:0000313" key="2">
    <source>
        <dbReference type="Proteomes" id="UP000198793"/>
    </source>
</evidence>
<organism evidence="1 2">
    <name type="scientific">Aureimonas jatrophae</name>
    <dbReference type="NCBI Taxonomy" id="1166073"/>
    <lineage>
        <taxon>Bacteria</taxon>
        <taxon>Pseudomonadati</taxon>
        <taxon>Pseudomonadota</taxon>
        <taxon>Alphaproteobacteria</taxon>
        <taxon>Hyphomicrobiales</taxon>
        <taxon>Aurantimonadaceae</taxon>
        <taxon>Aureimonas</taxon>
    </lineage>
</organism>
<gene>
    <name evidence="1" type="ORF">SAMN05192530_105334</name>
</gene>
<keyword evidence="2" id="KW-1185">Reference proteome</keyword>
<dbReference type="InterPro" id="IPR022243">
    <property type="entry name" value="DUF3768"/>
</dbReference>
<dbReference type="EMBL" id="FNIT01000005">
    <property type="protein sequence ID" value="SDO34790.1"/>
    <property type="molecule type" value="Genomic_DNA"/>
</dbReference>
<evidence type="ECO:0008006" key="3">
    <source>
        <dbReference type="Google" id="ProtNLM"/>
    </source>
</evidence>